<dbReference type="InterPro" id="IPR034680">
    <property type="entry name" value="Kae1_archaea_euk"/>
</dbReference>
<dbReference type="PANTHER" id="PTHR11735:SF14">
    <property type="entry name" value="TRNA N6-ADENOSINE THREONYLCARBAMOYLTRANSFERASE"/>
    <property type="match status" value="1"/>
</dbReference>
<reference evidence="11" key="1">
    <citation type="submission" date="2021-07" db="EMBL/GenBank/DDBJ databases">
        <authorList>
            <person name="Catto M.A."/>
            <person name="Jacobson A."/>
            <person name="Kennedy G."/>
            <person name="Labadie P."/>
            <person name="Hunt B.G."/>
            <person name="Srinivasan R."/>
        </authorList>
    </citation>
    <scope>NUCLEOTIDE SEQUENCE</scope>
    <source>
        <strain evidence="11">PL_HMW_Pooled</strain>
        <tissue evidence="11">Head</tissue>
    </source>
</reference>
<dbReference type="SUPFAM" id="SSF53067">
    <property type="entry name" value="Actin-like ATPase domain"/>
    <property type="match status" value="1"/>
</dbReference>
<dbReference type="Proteomes" id="UP001219518">
    <property type="component" value="Unassembled WGS sequence"/>
</dbReference>
<dbReference type="EMBL" id="JAHWGI010000518">
    <property type="protein sequence ID" value="KAK3916355.1"/>
    <property type="molecule type" value="Genomic_DNA"/>
</dbReference>
<evidence type="ECO:0000256" key="1">
    <source>
        <dbReference type="ARBA" id="ARBA00012156"/>
    </source>
</evidence>
<dbReference type="Pfam" id="PF00814">
    <property type="entry name" value="TsaD"/>
    <property type="match status" value="1"/>
</dbReference>
<dbReference type="AlphaFoldDB" id="A0AAE1LEC9"/>
<dbReference type="GO" id="GO:0061711">
    <property type="term" value="F:tRNA N(6)-L-threonylcarbamoyladenine synthase activity"/>
    <property type="evidence" value="ECO:0007669"/>
    <property type="project" value="UniProtKB-EC"/>
</dbReference>
<evidence type="ECO:0000256" key="3">
    <source>
        <dbReference type="ARBA" id="ARBA00022679"/>
    </source>
</evidence>
<keyword evidence="2 9" id="KW-0963">Cytoplasm</keyword>
<keyword evidence="5 9" id="KW-0479">Metal-binding</keyword>
<feature type="binding site" evidence="9">
    <location>
        <position position="294"/>
    </location>
    <ligand>
        <name>a divalent metal cation</name>
        <dbReference type="ChEBI" id="CHEBI:60240"/>
    </ligand>
</feature>
<dbReference type="GO" id="GO:0005634">
    <property type="term" value="C:nucleus"/>
    <property type="evidence" value="ECO:0007669"/>
    <property type="project" value="UniProtKB-SubCell"/>
</dbReference>
<feature type="binding site" evidence="9">
    <location>
        <position position="266"/>
    </location>
    <ligand>
        <name>substrate</name>
    </ligand>
</feature>
<keyword evidence="3 9" id="KW-0808">Transferase</keyword>
<sequence>MVIAIGFEGSANKLGIGIVKDGEVLSNCRRTYITPPGEGFLPRETAQHHRENALTILKEALEEAKVNPQDIDVVCYTKGPGMGAPLVSTSVVALTVAQLWNKPVIGVNHCIGHIEMGRLITGADNPTVLYVSGGNTQVIAYSRRRYRIFGETIDIAVGNCLDRFARVLKLSNDPSPGYNIEQMAKKGKKLLKMPYVVKGMDVSFSGILSFMEERAPSLLESGEYTAEDLCFSLQENIFAMLVETTERAMAHCESSEVLIVGGVGCNLRLQEMMGIMCKERKAKLFATDDRFCIDNGAMIAHAGLEMFRHGWKTPWKETTCTQRYRTDEVEVTWRGKLSLN</sequence>
<evidence type="ECO:0000256" key="2">
    <source>
        <dbReference type="ARBA" id="ARBA00022490"/>
    </source>
</evidence>
<feature type="binding site" evidence="9">
    <location>
        <position position="130"/>
    </location>
    <ligand>
        <name>a divalent metal cation</name>
        <dbReference type="ChEBI" id="CHEBI:60240"/>
    </ligand>
</feature>
<dbReference type="HAMAP" id="MF_01446">
    <property type="entry name" value="Kae1"/>
    <property type="match status" value="1"/>
</dbReference>
<dbReference type="GO" id="GO:0046872">
    <property type="term" value="F:metal ion binding"/>
    <property type="evidence" value="ECO:0007669"/>
    <property type="project" value="UniProtKB-KW"/>
</dbReference>
<dbReference type="InterPro" id="IPR043129">
    <property type="entry name" value="ATPase_NBD"/>
</dbReference>
<dbReference type="EC" id="2.3.1.234" evidence="1"/>
<dbReference type="NCBIfam" id="TIGR00329">
    <property type="entry name" value="gcp_kae1"/>
    <property type="match status" value="1"/>
</dbReference>
<keyword evidence="4 9" id="KW-0819">tRNA processing</keyword>
<dbReference type="GO" id="GO:0005737">
    <property type="term" value="C:cytoplasm"/>
    <property type="evidence" value="ECO:0007669"/>
    <property type="project" value="UniProtKB-SubCell"/>
</dbReference>
<comment type="catalytic activity">
    <reaction evidence="8 9">
        <text>L-threonylcarbamoyladenylate + adenosine(37) in tRNA = N(6)-L-threonylcarbamoyladenosine(37) in tRNA + AMP + H(+)</text>
        <dbReference type="Rhea" id="RHEA:37059"/>
        <dbReference type="Rhea" id="RHEA-COMP:10162"/>
        <dbReference type="Rhea" id="RHEA-COMP:10163"/>
        <dbReference type="ChEBI" id="CHEBI:15378"/>
        <dbReference type="ChEBI" id="CHEBI:73682"/>
        <dbReference type="ChEBI" id="CHEBI:74411"/>
        <dbReference type="ChEBI" id="CHEBI:74418"/>
        <dbReference type="ChEBI" id="CHEBI:456215"/>
        <dbReference type="EC" id="2.3.1.234"/>
    </reaction>
</comment>
<dbReference type="FunFam" id="3.30.420.40:FF:000038">
    <property type="entry name" value="Probable tRNA N6-adenosine threonylcarbamoyltransferase"/>
    <property type="match status" value="1"/>
</dbReference>
<comment type="subcellular location">
    <subcellularLocation>
        <location evidence="9">Cytoplasm</location>
    </subcellularLocation>
    <subcellularLocation>
        <location evidence="9">Nucleus</location>
    </subcellularLocation>
</comment>
<reference evidence="11" key="2">
    <citation type="journal article" date="2023" name="BMC Genomics">
        <title>Pest status, molecular evolution, and epigenetic factors derived from the genome assembly of Frankliniella fusca, a thysanopteran phytovirus vector.</title>
        <authorList>
            <person name="Catto M.A."/>
            <person name="Labadie P.E."/>
            <person name="Jacobson A.L."/>
            <person name="Kennedy G.G."/>
            <person name="Srinivasan R."/>
            <person name="Hunt B.G."/>
        </authorList>
    </citation>
    <scope>NUCLEOTIDE SEQUENCE</scope>
    <source>
        <strain evidence="11">PL_HMW_Pooled</strain>
    </source>
</reference>
<dbReference type="InterPro" id="IPR000905">
    <property type="entry name" value="Gcp-like_dom"/>
</dbReference>
<evidence type="ECO:0000313" key="12">
    <source>
        <dbReference type="Proteomes" id="UP001219518"/>
    </source>
</evidence>
<organism evidence="11 12">
    <name type="scientific">Frankliniella fusca</name>
    <dbReference type="NCBI Taxonomy" id="407009"/>
    <lineage>
        <taxon>Eukaryota</taxon>
        <taxon>Metazoa</taxon>
        <taxon>Ecdysozoa</taxon>
        <taxon>Arthropoda</taxon>
        <taxon>Hexapoda</taxon>
        <taxon>Insecta</taxon>
        <taxon>Pterygota</taxon>
        <taxon>Neoptera</taxon>
        <taxon>Paraneoptera</taxon>
        <taxon>Thysanoptera</taxon>
        <taxon>Terebrantia</taxon>
        <taxon>Thripoidea</taxon>
        <taxon>Thripidae</taxon>
        <taxon>Frankliniella</taxon>
    </lineage>
</organism>
<evidence type="ECO:0000256" key="6">
    <source>
        <dbReference type="ARBA" id="ARBA00023315"/>
    </source>
</evidence>
<evidence type="ECO:0000313" key="11">
    <source>
        <dbReference type="EMBL" id="KAK3916355.1"/>
    </source>
</evidence>
<protein>
    <recommendedName>
        <fullName evidence="1">N(6)-L-threonylcarbamoyladenine synthase</fullName>
        <ecNumber evidence="1">2.3.1.234</ecNumber>
    </recommendedName>
    <alternativeName>
        <fullName evidence="7">N6-L-threonylcarbamoyladenine synthase</fullName>
    </alternativeName>
</protein>
<feature type="binding site" evidence="9">
    <location>
        <position position="113"/>
    </location>
    <ligand>
        <name>a divalent metal cation</name>
        <dbReference type="ChEBI" id="CHEBI:60240"/>
    </ligand>
</feature>
<feature type="binding site" evidence="9">
    <location>
        <position position="162"/>
    </location>
    <ligand>
        <name>substrate</name>
    </ligand>
</feature>
<dbReference type="NCBIfam" id="TIGR03722">
    <property type="entry name" value="arch_KAE1"/>
    <property type="match status" value="1"/>
</dbReference>
<evidence type="ECO:0000259" key="10">
    <source>
        <dbReference type="Pfam" id="PF00814"/>
    </source>
</evidence>
<accession>A0AAE1LEC9</accession>
<dbReference type="PANTHER" id="PTHR11735">
    <property type="entry name" value="TRNA N6-ADENOSINE THREONYLCARBAMOYLTRANSFERASE"/>
    <property type="match status" value="1"/>
</dbReference>
<name>A0AAE1LEC9_9NEOP</name>
<evidence type="ECO:0000256" key="5">
    <source>
        <dbReference type="ARBA" id="ARBA00022723"/>
    </source>
</evidence>
<dbReference type="GO" id="GO:0002949">
    <property type="term" value="P:tRNA threonylcarbamoyladenosine modification"/>
    <property type="evidence" value="ECO:0007669"/>
    <property type="project" value="UniProtKB-UniRule"/>
</dbReference>
<keyword evidence="9" id="KW-0539">Nucleus</keyword>
<comment type="cofactor">
    <cofactor evidence="9">
        <name>a divalent metal cation</name>
        <dbReference type="ChEBI" id="CHEBI:60240"/>
    </cofactor>
    <text evidence="9">Binds 1 divalent metal cation per subunit.</text>
</comment>
<keyword evidence="6 9" id="KW-0012">Acyltransferase</keyword>
<proteinExistence type="inferred from homology"/>
<comment type="caution">
    <text evidence="11">The sequence shown here is derived from an EMBL/GenBank/DDBJ whole genome shotgun (WGS) entry which is preliminary data.</text>
</comment>
<feature type="binding site" evidence="9">
    <location>
        <position position="109"/>
    </location>
    <ligand>
        <name>a divalent metal cation</name>
        <dbReference type="ChEBI" id="CHEBI:60240"/>
    </ligand>
</feature>
<dbReference type="InterPro" id="IPR017861">
    <property type="entry name" value="KAE1/TsaD"/>
</dbReference>
<dbReference type="GO" id="GO:0000408">
    <property type="term" value="C:EKC/KEOPS complex"/>
    <property type="evidence" value="ECO:0007669"/>
    <property type="project" value="InterPro"/>
</dbReference>
<feature type="binding site" evidence="9">
    <location>
        <position position="177"/>
    </location>
    <ligand>
        <name>substrate</name>
    </ligand>
</feature>
<evidence type="ECO:0000256" key="4">
    <source>
        <dbReference type="ARBA" id="ARBA00022694"/>
    </source>
</evidence>
<gene>
    <name evidence="11" type="ORF">KUF71_025588</name>
</gene>
<comment type="similarity">
    <text evidence="9">Belongs to the KAE1 / TsaD family.</text>
</comment>
<keyword evidence="12" id="KW-1185">Reference proteome</keyword>
<dbReference type="PRINTS" id="PR00789">
    <property type="entry name" value="OSIALOPTASE"/>
</dbReference>
<dbReference type="CDD" id="cd24132">
    <property type="entry name" value="ASKHA_NBD_OSGEP_like_euk"/>
    <property type="match status" value="1"/>
</dbReference>
<feature type="binding site" evidence="9">
    <location>
        <position position="181"/>
    </location>
    <ligand>
        <name>substrate</name>
    </ligand>
</feature>
<evidence type="ECO:0000256" key="9">
    <source>
        <dbReference type="HAMAP-Rule" id="MF_03180"/>
    </source>
</evidence>
<dbReference type="Gene3D" id="3.30.420.40">
    <property type="match status" value="2"/>
</dbReference>
<evidence type="ECO:0000256" key="7">
    <source>
        <dbReference type="ARBA" id="ARBA00030439"/>
    </source>
</evidence>
<feature type="binding site" evidence="9">
    <location>
        <begin position="130"/>
        <end position="134"/>
    </location>
    <ligand>
        <name>substrate</name>
    </ligand>
</feature>
<evidence type="ECO:0000256" key="8">
    <source>
        <dbReference type="ARBA" id="ARBA00048117"/>
    </source>
</evidence>
<feature type="domain" description="Gcp-like" evidence="10">
    <location>
        <begin position="30"/>
        <end position="300"/>
    </location>
</feature>